<dbReference type="InterPro" id="IPR011059">
    <property type="entry name" value="Metal-dep_hydrolase_composite"/>
</dbReference>
<dbReference type="SUPFAM" id="SSF51338">
    <property type="entry name" value="Composite domain of metallo-dependent hydrolases"/>
    <property type="match status" value="1"/>
</dbReference>
<name>A0A2W2BP82_9ACTN</name>
<dbReference type="Gene3D" id="3.20.20.140">
    <property type="entry name" value="Metal-dependent hydrolases"/>
    <property type="match status" value="2"/>
</dbReference>
<dbReference type="InterPro" id="IPR032466">
    <property type="entry name" value="Metal_Hydrolase"/>
</dbReference>
<dbReference type="Gene3D" id="3.10.310.70">
    <property type="match status" value="1"/>
</dbReference>
<evidence type="ECO:0000259" key="1">
    <source>
        <dbReference type="Pfam" id="PF07969"/>
    </source>
</evidence>
<protein>
    <recommendedName>
        <fullName evidence="1">Amidohydrolase 3 domain-containing protein</fullName>
    </recommendedName>
</protein>
<accession>A0A2W2BP82</accession>
<sequence>MTGISRRGLLTGALAANPDTGAQADLVLTNGRIHTMDDQGTVARAVAIRDGRIVAVGTAVPNPGSGGVSIDLGGRTVVPGLIESHTHFVSLANRPGYHVAQLELARDLAEVQAFLAARRPDVPEGQFITALGGWHPRQWTEQRLPTLAELDAAVPNRPVFLLQTFAGPSVTNTLGKQFFETVTSPLAGPVTVGPTGAIASGLQTTTALYHLRVRQTFEDKRRSALDAMAFSAQVGITTVLDQVLPPSPGPLTPNQALSGLDHYRMYDAWLSLHRERRAFIRLQTNFLHNQGNIPALGDLANQLPELRERLRHQFQFFGDDMLRTGAIGEWGAPIGAGAVWQEAQRLIAQARWRNENSPGNLAALTQVVTAYEAVNAEFGITDLRWGVQHVNEATPELLARLKALNCGVSMSGFRWLQGNPGPNPAGPPFRMIVDSGIPAGLHEDGVHIAPHNPWYALHYATTGLNALGQQINAGQQLTRQEALHAYTRANAWYLNREDRLGSIEQGKLADLLVLDRDYFTVSDADLRRTLPVLTVVGGEIVHDTGALPVR</sequence>
<dbReference type="Pfam" id="PF07969">
    <property type="entry name" value="Amidohydro_3"/>
    <property type="match status" value="1"/>
</dbReference>
<dbReference type="Proteomes" id="UP000248764">
    <property type="component" value="Unassembled WGS sequence"/>
</dbReference>
<comment type="caution">
    <text evidence="2">The sequence shown here is derived from an EMBL/GenBank/DDBJ whole genome shotgun (WGS) entry which is preliminary data.</text>
</comment>
<dbReference type="RefSeq" id="WP_146605190.1">
    <property type="nucleotide sequence ID" value="NZ_POTW01000046.1"/>
</dbReference>
<dbReference type="SUPFAM" id="SSF51556">
    <property type="entry name" value="Metallo-dependent hydrolases"/>
    <property type="match status" value="1"/>
</dbReference>
<keyword evidence="3" id="KW-1185">Reference proteome</keyword>
<dbReference type="InterPro" id="IPR013108">
    <property type="entry name" value="Amidohydro_3"/>
</dbReference>
<dbReference type="EMBL" id="POTW01000046">
    <property type="protein sequence ID" value="PZF82028.1"/>
    <property type="molecule type" value="Genomic_DNA"/>
</dbReference>
<reference evidence="2 3" key="1">
    <citation type="submission" date="2018-01" db="EMBL/GenBank/DDBJ databases">
        <title>Draft genome sequence of Jiangella sp. GTF31.</title>
        <authorList>
            <person name="Sahin N."/>
            <person name="Ay H."/>
            <person name="Saygin H."/>
        </authorList>
    </citation>
    <scope>NUCLEOTIDE SEQUENCE [LARGE SCALE GENOMIC DNA]</scope>
    <source>
        <strain evidence="2 3">GTF31</strain>
    </source>
</reference>
<dbReference type="AlphaFoldDB" id="A0A2W2BP82"/>
<dbReference type="PANTHER" id="PTHR22642">
    <property type="entry name" value="IMIDAZOLONEPROPIONASE"/>
    <property type="match status" value="1"/>
</dbReference>
<organism evidence="2 3">
    <name type="scientific">Jiangella anatolica</name>
    <dbReference type="NCBI Taxonomy" id="2670374"/>
    <lineage>
        <taxon>Bacteria</taxon>
        <taxon>Bacillati</taxon>
        <taxon>Actinomycetota</taxon>
        <taxon>Actinomycetes</taxon>
        <taxon>Jiangellales</taxon>
        <taxon>Jiangellaceae</taxon>
        <taxon>Jiangella</taxon>
    </lineage>
</organism>
<gene>
    <name evidence="2" type="ORF">C1I92_18550</name>
</gene>
<dbReference type="PANTHER" id="PTHR22642:SF21">
    <property type="entry name" value="PERIPLASMIC PROTEIN"/>
    <property type="match status" value="1"/>
</dbReference>
<proteinExistence type="predicted"/>
<dbReference type="Gene3D" id="2.30.40.10">
    <property type="entry name" value="Urease, subunit C, domain 1"/>
    <property type="match status" value="2"/>
</dbReference>
<feature type="domain" description="Amidohydrolase 3" evidence="1">
    <location>
        <begin position="70"/>
        <end position="542"/>
    </location>
</feature>
<evidence type="ECO:0000313" key="3">
    <source>
        <dbReference type="Proteomes" id="UP000248764"/>
    </source>
</evidence>
<dbReference type="GO" id="GO:0016810">
    <property type="term" value="F:hydrolase activity, acting on carbon-nitrogen (but not peptide) bonds"/>
    <property type="evidence" value="ECO:0007669"/>
    <property type="project" value="InterPro"/>
</dbReference>
<evidence type="ECO:0000313" key="2">
    <source>
        <dbReference type="EMBL" id="PZF82028.1"/>
    </source>
</evidence>